<feature type="region of interest" description="Disordered" evidence="1">
    <location>
        <begin position="178"/>
        <end position="336"/>
    </location>
</feature>
<feature type="compositionally biased region" description="Polar residues" evidence="1">
    <location>
        <begin position="290"/>
        <end position="305"/>
    </location>
</feature>
<evidence type="ECO:0000256" key="1">
    <source>
        <dbReference type="SAM" id="MobiDB-lite"/>
    </source>
</evidence>
<feature type="compositionally biased region" description="Polar residues" evidence="1">
    <location>
        <begin position="215"/>
        <end position="228"/>
    </location>
</feature>
<proteinExistence type="predicted"/>
<feature type="region of interest" description="Disordered" evidence="1">
    <location>
        <begin position="540"/>
        <end position="594"/>
    </location>
</feature>
<keyword evidence="3" id="KW-1185">Reference proteome</keyword>
<gene>
    <name evidence="2" type="ORF">KUF71_022370</name>
</gene>
<dbReference type="EMBL" id="JAHWGI010000307">
    <property type="protein sequence ID" value="KAK3912916.1"/>
    <property type="molecule type" value="Genomic_DNA"/>
</dbReference>
<dbReference type="Proteomes" id="UP001219518">
    <property type="component" value="Unassembled WGS sequence"/>
</dbReference>
<name>A0AAE1H286_9NEOP</name>
<sequence>MDSVTYWCVVRNLDKPNDPPKVVTASDLFEIRNKKCVRFRPKSVKVSKHEEFGMVEGNMLLKHSVVFMSAERDEAEAAISGGRTAAPVRLSISPTALPLDEFTFPEEKREKKLQSRKRKKNWKDVQSADSDSLLKSFLKKRKLAKARNTQKRDSVAEKSHCSVADDLCENESISQLTSTLKGSEEDVGPTDHYDGAKTKQSGKKKNSRKDVTVQPEISVTALESSQPSDAGITLNVANNPTGMPDWNNALGQDSDEDGNSGTVEDARSDDSDEDMKNGTPTSDVTDDANSDSQENGKNESPTQQIIDVMNADSHEERKNGTTTPEMDDAGNEDDSFDYVSTKKVNVETEKNSVINPVTCPCCPVLRQDLAIAKQQLEEAYAKIQRQDGEIKAMVKKEKEGESLLDKMKAIIASKDDDGGGKSTKRSRVSKLDELPSNLYDGEHVDPSEVKVDKNMIISKDDIVKVQDENVYFTARVEGLVLAFYGAKAYKYSVKESCKYSITSNQISAMEKILLHMKWSYSTTYDVKKIKTRIIKYTSRLRTEHRNQKKGTGKEKKGTGKEKKTDKDSKAPAKSKSDKEDSSSSDSSEGSSESD</sequence>
<evidence type="ECO:0000313" key="3">
    <source>
        <dbReference type="Proteomes" id="UP001219518"/>
    </source>
</evidence>
<evidence type="ECO:0000313" key="2">
    <source>
        <dbReference type="EMBL" id="KAK3912916.1"/>
    </source>
</evidence>
<feature type="compositionally biased region" description="Basic and acidic residues" evidence="1">
    <location>
        <begin position="540"/>
        <end position="581"/>
    </location>
</feature>
<accession>A0AAE1H286</accession>
<comment type="caution">
    <text evidence="2">The sequence shown here is derived from an EMBL/GenBank/DDBJ whole genome shotgun (WGS) entry which is preliminary data.</text>
</comment>
<feature type="compositionally biased region" description="Acidic residues" evidence="1">
    <location>
        <begin position="325"/>
        <end position="336"/>
    </location>
</feature>
<reference evidence="2" key="2">
    <citation type="journal article" date="2023" name="BMC Genomics">
        <title>Pest status, molecular evolution, and epigenetic factors derived from the genome assembly of Frankliniella fusca, a thysanopteran phytovirus vector.</title>
        <authorList>
            <person name="Catto M.A."/>
            <person name="Labadie P.E."/>
            <person name="Jacobson A.L."/>
            <person name="Kennedy G.G."/>
            <person name="Srinivasan R."/>
            <person name="Hunt B.G."/>
        </authorList>
    </citation>
    <scope>NUCLEOTIDE SEQUENCE</scope>
    <source>
        <strain evidence="2">PL_HMW_Pooled</strain>
    </source>
</reference>
<dbReference type="AlphaFoldDB" id="A0AAE1H286"/>
<reference evidence="2" key="1">
    <citation type="submission" date="2021-07" db="EMBL/GenBank/DDBJ databases">
        <authorList>
            <person name="Catto M.A."/>
            <person name="Jacobson A."/>
            <person name="Kennedy G."/>
            <person name="Labadie P."/>
            <person name="Hunt B.G."/>
            <person name="Srinivasan R."/>
        </authorList>
    </citation>
    <scope>NUCLEOTIDE SEQUENCE</scope>
    <source>
        <strain evidence="2">PL_HMW_Pooled</strain>
        <tissue evidence="2">Head</tissue>
    </source>
</reference>
<feature type="compositionally biased region" description="Low complexity" evidence="1">
    <location>
        <begin position="583"/>
        <end position="594"/>
    </location>
</feature>
<organism evidence="2 3">
    <name type="scientific">Frankliniella fusca</name>
    <dbReference type="NCBI Taxonomy" id="407009"/>
    <lineage>
        <taxon>Eukaryota</taxon>
        <taxon>Metazoa</taxon>
        <taxon>Ecdysozoa</taxon>
        <taxon>Arthropoda</taxon>
        <taxon>Hexapoda</taxon>
        <taxon>Insecta</taxon>
        <taxon>Pterygota</taxon>
        <taxon>Neoptera</taxon>
        <taxon>Paraneoptera</taxon>
        <taxon>Thysanoptera</taxon>
        <taxon>Terebrantia</taxon>
        <taxon>Thripoidea</taxon>
        <taxon>Thripidae</taxon>
        <taxon>Frankliniella</taxon>
    </lineage>
</organism>
<protein>
    <submittedName>
        <fullName evidence="2">Halomucin</fullName>
    </submittedName>
</protein>